<sequence length="438" mass="49572">MSFFLRINFFIFFFGIAISLKGQQLLSKRSSFYSTLGISGAKLNQFDNMLEDRGLSGLRQRYRTIGLGYQTRINDFALGVELFQNRSAQSELDDYKMGYRTSRILVNVGYSFTEEGRFQLIHYMSMGLGFLNFQMLPTGRPDRLDDFLSDPARGLVLRKMDIHKGSVNYGGFLTEIGFQLSYDFNILGRKEELFVLAKMGYSFSPFEGKWEMNSMSFDNTQSGAFIRVGAGVTLPDRNFFYKDASVSFQLLSGIHFTQPNAFNEELVEAGFEPFTGRPSNLGLRILVENSGFLYGADVYNLAMDGSASPARSHSLNSLRIYALAGHKFLQFRNFGVGALAGFGFGNLRYSSLQKNKPDFPELFEQRKFDGYLHNSGLMAKPEIMVEYGIPVTRRKFFELVFTASAGYEIALANYRLADFNMSNYMTAPYLMFGVGVRP</sequence>
<accession>A0A1G6S6E7</accession>
<protein>
    <submittedName>
        <fullName evidence="1">Uncharacterized protein</fullName>
    </submittedName>
</protein>
<keyword evidence="2" id="KW-1185">Reference proteome</keyword>
<proteinExistence type="predicted"/>
<dbReference type="RefSeq" id="WP_240507782.1">
    <property type="nucleotide sequence ID" value="NZ_FNAC01000015.1"/>
</dbReference>
<name>A0A1G6S6E7_9BACT</name>
<dbReference type="AlphaFoldDB" id="A0A1G6S6E7"/>
<dbReference type="Proteomes" id="UP000199060">
    <property type="component" value="Unassembled WGS sequence"/>
</dbReference>
<dbReference type="STRING" id="686796.SAMN04488104_101571"/>
<dbReference type="EMBL" id="FNAC01000015">
    <property type="protein sequence ID" value="SDD11756.1"/>
    <property type="molecule type" value="Genomic_DNA"/>
</dbReference>
<evidence type="ECO:0000313" key="2">
    <source>
        <dbReference type="Proteomes" id="UP000199060"/>
    </source>
</evidence>
<evidence type="ECO:0000313" key="1">
    <source>
        <dbReference type="EMBL" id="SDD11756.1"/>
    </source>
</evidence>
<reference evidence="2" key="1">
    <citation type="submission" date="2016-10" db="EMBL/GenBank/DDBJ databases">
        <authorList>
            <person name="Varghese N."/>
            <person name="Submissions S."/>
        </authorList>
    </citation>
    <scope>NUCLEOTIDE SEQUENCE [LARGE SCALE GENOMIC DNA]</scope>
    <source>
        <strain evidence="2">DSM 23095</strain>
    </source>
</reference>
<organism evidence="1 2">
    <name type="scientific">Algoriphagus faecimaris</name>
    <dbReference type="NCBI Taxonomy" id="686796"/>
    <lineage>
        <taxon>Bacteria</taxon>
        <taxon>Pseudomonadati</taxon>
        <taxon>Bacteroidota</taxon>
        <taxon>Cytophagia</taxon>
        <taxon>Cytophagales</taxon>
        <taxon>Cyclobacteriaceae</taxon>
        <taxon>Algoriphagus</taxon>
    </lineage>
</organism>
<gene>
    <name evidence="1" type="ORF">SAMN04488104_101571</name>
</gene>